<protein>
    <submittedName>
        <fullName evidence="1">Uncharacterized protein</fullName>
    </submittedName>
</protein>
<reference evidence="1 2" key="2">
    <citation type="journal article" date="2017" name="Int. J. Syst. Evol. Microbiol.">
        <title>Adaptation of Surface-Associated Bacteria to the Open Ocean: A Genomically Distinct Subpopulation of Phaeobacter gallaeciensis Colonizes Pacific Mesozooplankton.</title>
        <authorList>
            <person name="Freese H.M."/>
            <person name="Methner A."/>
            <person name="Overmann J."/>
        </authorList>
    </citation>
    <scope>NUCLEOTIDE SEQUENCE [LARGE SCALE GENOMIC DNA]</scope>
    <source>
        <strain evidence="1 2">P66</strain>
    </source>
</reference>
<dbReference type="Proteomes" id="UP000236536">
    <property type="component" value="Chromosome"/>
</dbReference>
<accession>A0ABM6RDN9</accession>
<reference evidence="1 2" key="1">
    <citation type="journal article" date="2017" name="Genome Biol. Evol.">
        <title>Trajectories and Drivers of Genome Evolution in Surface-Associated Marine Phaeobacter.</title>
        <authorList>
            <person name="Freese H.M."/>
            <person name="Sikorski J."/>
            <person name="Bunk B."/>
            <person name="Scheuner C."/>
            <person name="Meier-Kolthoff J.P."/>
            <person name="Sproer C."/>
            <person name="Gram L."/>
            <person name="Overmann J."/>
        </authorList>
    </citation>
    <scope>NUCLEOTIDE SEQUENCE [LARGE SCALE GENOMIC DNA]</scope>
    <source>
        <strain evidence="1 2">P66</strain>
    </source>
</reference>
<name>A0ABM6RDN9_9RHOB</name>
<evidence type="ECO:0000313" key="1">
    <source>
        <dbReference type="EMBL" id="AUQ94464.1"/>
    </source>
</evidence>
<dbReference type="EMBL" id="CP010705">
    <property type="protein sequence ID" value="AUQ94464.1"/>
    <property type="molecule type" value="Genomic_DNA"/>
</dbReference>
<keyword evidence="2" id="KW-1185">Reference proteome</keyword>
<gene>
    <name evidence="1" type="ORF">PhaeoP66_01681</name>
</gene>
<sequence length="61" mass="6688">MTRYTAEQHAGKVELVHLDGEKIENVIECDDNLGFAITLDAKTGKETLLTGKVAVTLCRAR</sequence>
<organism evidence="1 2">
    <name type="scientific">Phaeobacter inhibens</name>
    <dbReference type="NCBI Taxonomy" id="221822"/>
    <lineage>
        <taxon>Bacteria</taxon>
        <taxon>Pseudomonadati</taxon>
        <taxon>Pseudomonadota</taxon>
        <taxon>Alphaproteobacteria</taxon>
        <taxon>Rhodobacterales</taxon>
        <taxon>Roseobacteraceae</taxon>
        <taxon>Phaeobacter</taxon>
    </lineage>
</organism>
<evidence type="ECO:0000313" key="2">
    <source>
        <dbReference type="Proteomes" id="UP000236536"/>
    </source>
</evidence>
<dbReference type="RefSeq" id="WP_102874238.1">
    <property type="nucleotide sequence ID" value="NZ_CP010599.1"/>
</dbReference>
<proteinExistence type="predicted"/>